<dbReference type="SUPFAM" id="SSF54695">
    <property type="entry name" value="POZ domain"/>
    <property type="match status" value="1"/>
</dbReference>
<dbReference type="AlphaFoldDB" id="A0A6C0C6J8"/>
<proteinExistence type="predicted"/>
<keyword evidence="1" id="KW-0175">Coiled coil</keyword>
<evidence type="ECO:0000313" key="3">
    <source>
        <dbReference type="EMBL" id="QHT00346.1"/>
    </source>
</evidence>
<organism evidence="3">
    <name type="scientific">viral metagenome</name>
    <dbReference type="NCBI Taxonomy" id="1070528"/>
    <lineage>
        <taxon>unclassified sequences</taxon>
        <taxon>metagenomes</taxon>
        <taxon>organismal metagenomes</taxon>
    </lineage>
</organism>
<evidence type="ECO:0000256" key="1">
    <source>
        <dbReference type="SAM" id="Coils"/>
    </source>
</evidence>
<dbReference type="Gene3D" id="3.30.710.10">
    <property type="entry name" value="Potassium Channel Kv1.1, Chain A"/>
    <property type="match status" value="1"/>
</dbReference>
<sequence length="162" mass="19212">MTTIINISGKIFKVSTEIIRRSQLFDTMMTDCNIEGEIIIDRSVKLFKHMYAFLLDPNYPYPKKYYSELDYYLVSYDKESLYDPNAKILEDLKIIKADIKQINRNIMTVEEGIKNMRRNFVTIEENIEAIKDEVELSDRICKEYYCESKCIRGKSTCRVHTF</sequence>
<name>A0A6C0C6J8_9ZZZZ</name>
<reference evidence="3" key="1">
    <citation type="journal article" date="2020" name="Nature">
        <title>Giant virus diversity and host interactions through global metagenomics.</title>
        <authorList>
            <person name="Schulz F."/>
            <person name="Roux S."/>
            <person name="Paez-Espino D."/>
            <person name="Jungbluth S."/>
            <person name="Walsh D.A."/>
            <person name="Denef V.J."/>
            <person name="McMahon K.D."/>
            <person name="Konstantinidis K.T."/>
            <person name="Eloe-Fadrosh E.A."/>
            <person name="Kyrpides N.C."/>
            <person name="Woyke T."/>
        </authorList>
    </citation>
    <scope>NUCLEOTIDE SEQUENCE</scope>
    <source>
        <strain evidence="3">GVMAG-M-3300020192-26</strain>
    </source>
</reference>
<feature type="domain" description="Potassium channel tetramerisation-type BTB" evidence="2">
    <location>
        <begin position="5"/>
        <end position="75"/>
    </location>
</feature>
<evidence type="ECO:0000259" key="2">
    <source>
        <dbReference type="Pfam" id="PF02214"/>
    </source>
</evidence>
<protein>
    <recommendedName>
        <fullName evidence="2">Potassium channel tetramerisation-type BTB domain-containing protein</fullName>
    </recommendedName>
</protein>
<accession>A0A6C0C6J8</accession>
<dbReference type="InterPro" id="IPR003131">
    <property type="entry name" value="T1-type_BTB"/>
</dbReference>
<dbReference type="GO" id="GO:0051260">
    <property type="term" value="P:protein homooligomerization"/>
    <property type="evidence" value="ECO:0007669"/>
    <property type="project" value="InterPro"/>
</dbReference>
<dbReference type="InterPro" id="IPR011333">
    <property type="entry name" value="SKP1/BTB/POZ_sf"/>
</dbReference>
<dbReference type="EMBL" id="MN739354">
    <property type="protein sequence ID" value="QHT00346.1"/>
    <property type="molecule type" value="Genomic_DNA"/>
</dbReference>
<dbReference type="Pfam" id="PF02214">
    <property type="entry name" value="BTB_2"/>
    <property type="match status" value="1"/>
</dbReference>
<feature type="coiled-coil region" evidence="1">
    <location>
        <begin position="85"/>
        <end position="133"/>
    </location>
</feature>